<sequence length="361" mass="40305">MPARTLLTRLNELCNVDVDDADYDFISSLPLKPYNQTSNQVVITEAMTLPRNQSIFQDCLREYGSEGWGTVYEKVTVRICAKNASLISGRLLVQTSPEHLHNRDEIINQCRRFAESFAQEGLSKDRFAIKLPFTGAAACAAQQLNAEGIKTLATSVFCLEQAIAASQSQCLLISPYFEEIAAHTDLSQRPQVKDTALEHPMSPRIIHMLEAFTTLYKQTGQEQPIMVIASHFHSEQLMAMAELGCQHITISQDNLRRLMSTQDDLPPVTQAKPSHPYAGLSTPERLRSLSKLDPLAKADWDGILASLDVDYLEDNGAKLDQAIKQDSVSGKRIHDAMERFVKAEQRAKNLIEAETNKIAYV</sequence>
<dbReference type="OrthoDB" id="1711136at2759"/>
<dbReference type="GO" id="GO:0009052">
    <property type="term" value="P:pentose-phosphate shunt, non-oxidative branch"/>
    <property type="evidence" value="ECO:0007669"/>
    <property type="project" value="TreeGrafter"/>
</dbReference>
<dbReference type="AlphaFoldDB" id="A0A9W8V9P7"/>
<comment type="caution">
    <text evidence="2">The sequence shown here is derived from an EMBL/GenBank/DDBJ whole genome shotgun (WGS) entry which is preliminary data.</text>
</comment>
<protein>
    <recommendedName>
        <fullName evidence="4">Transaldolase</fullName>
    </recommendedName>
</protein>
<dbReference type="PANTHER" id="PTHR10683:SF39">
    <property type="entry name" value="TRANSALDOLASE"/>
    <property type="match status" value="1"/>
</dbReference>
<dbReference type="EMBL" id="JAOQAZ010000047">
    <property type="protein sequence ID" value="KAJ4245218.1"/>
    <property type="molecule type" value="Genomic_DNA"/>
</dbReference>
<evidence type="ECO:0000313" key="3">
    <source>
        <dbReference type="Proteomes" id="UP001152049"/>
    </source>
</evidence>
<dbReference type="Proteomes" id="UP001152049">
    <property type="component" value="Unassembled WGS sequence"/>
</dbReference>
<name>A0A9W8V9P7_9HYPO</name>
<dbReference type="SUPFAM" id="SSF51569">
    <property type="entry name" value="Aldolase"/>
    <property type="match status" value="1"/>
</dbReference>
<organism evidence="2 3">
    <name type="scientific">Fusarium torreyae</name>
    <dbReference type="NCBI Taxonomy" id="1237075"/>
    <lineage>
        <taxon>Eukaryota</taxon>
        <taxon>Fungi</taxon>
        <taxon>Dikarya</taxon>
        <taxon>Ascomycota</taxon>
        <taxon>Pezizomycotina</taxon>
        <taxon>Sordariomycetes</taxon>
        <taxon>Hypocreomycetidae</taxon>
        <taxon>Hypocreales</taxon>
        <taxon>Nectriaceae</taxon>
        <taxon>Fusarium</taxon>
    </lineage>
</organism>
<proteinExistence type="predicted"/>
<evidence type="ECO:0000313" key="2">
    <source>
        <dbReference type="EMBL" id="KAJ4245218.1"/>
    </source>
</evidence>
<dbReference type="InterPro" id="IPR001585">
    <property type="entry name" value="TAL/FSA"/>
</dbReference>
<dbReference type="PANTHER" id="PTHR10683">
    <property type="entry name" value="TRANSALDOLASE"/>
    <property type="match status" value="1"/>
</dbReference>
<dbReference type="GO" id="GO:0005975">
    <property type="term" value="P:carbohydrate metabolic process"/>
    <property type="evidence" value="ECO:0007669"/>
    <property type="project" value="InterPro"/>
</dbReference>
<evidence type="ECO:0000256" key="1">
    <source>
        <dbReference type="ARBA" id="ARBA00023270"/>
    </source>
</evidence>
<keyword evidence="1" id="KW-0704">Schiff base</keyword>
<dbReference type="Pfam" id="PF00923">
    <property type="entry name" value="TAL_FSA"/>
    <property type="match status" value="1"/>
</dbReference>
<accession>A0A9W8V9P7</accession>
<keyword evidence="3" id="KW-1185">Reference proteome</keyword>
<reference evidence="2" key="1">
    <citation type="submission" date="2022-09" db="EMBL/GenBank/DDBJ databases">
        <title>Fusarium specimens isolated from Avocado Roots.</title>
        <authorList>
            <person name="Stajich J."/>
            <person name="Roper C."/>
            <person name="Heimlech-Rivalta G."/>
        </authorList>
    </citation>
    <scope>NUCLEOTIDE SEQUENCE</scope>
    <source>
        <strain evidence="2">CF00136</strain>
    </source>
</reference>
<dbReference type="Gene3D" id="3.20.20.70">
    <property type="entry name" value="Aldolase class I"/>
    <property type="match status" value="1"/>
</dbReference>
<dbReference type="GO" id="GO:0004801">
    <property type="term" value="F:transaldolase activity"/>
    <property type="evidence" value="ECO:0007669"/>
    <property type="project" value="TreeGrafter"/>
</dbReference>
<dbReference type="InterPro" id="IPR013785">
    <property type="entry name" value="Aldolase_TIM"/>
</dbReference>
<gene>
    <name evidence="2" type="ORF">NW762_014088</name>
</gene>
<evidence type="ECO:0008006" key="4">
    <source>
        <dbReference type="Google" id="ProtNLM"/>
    </source>
</evidence>